<evidence type="ECO:0000256" key="3">
    <source>
        <dbReference type="ARBA" id="ARBA00022475"/>
    </source>
</evidence>
<evidence type="ECO:0000256" key="7">
    <source>
        <dbReference type="SAM" id="Phobius"/>
    </source>
</evidence>
<proteinExistence type="inferred from homology"/>
<dbReference type="EMBL" id="JALAOH010000039">
    <property type="protein sequence ID" value="MCY8317625.1"/>
    <property type="molecule type" value="Genomic_DNA"/>
</dbReference>
<keyword evidence="6 7" id="KW-0472">Membrane</keyword>
<sequence length="323" mass="37181">MMAGGYTLMDGLRLMKLQLNKRQAAALADAVTRLREGAPFYQVLKSLSFHKEAIGICYFAVTHGELPSAMIQSGELLERKLAQADELKRVLRYPLFLIFTVAVMFYMLQSIIIPQFSGIYQSMNMKTSRFTDMLFAFFQHIDLMVILTAFFAAGIGLYYWVVFKKKPPARQMLICVRIPFVGNLIRLFNSYFFSLQLSSLLQSGLSIYDSLNAFKQQTFLPFYRCEAEQVIERLKAGESIEAAICDSPFYEKDFSKVISHGQLSGRLDRELFTYSQFILQRLEHKAQKWTGILQPVIYGFVAAMILFVYLSMLLPMYQMMNQI</sequence>
<dbReference type="InterPro" id="IPR003004">
    <property type="entry name" value="GspF/PilC"/>
</dbReference>
<dbReference type="PANTHER" id="PTHR30012:SF0">
    <property type="entry name" value="TYPE II SECRETION SYSTEM PROTEIN F-RELATED"/>
    <property type="match status" value="1"/>
</dbReference>
<comment type="subcellular location">
    <subcellularLocation>
        <location evidence="1">Cell membrane</location>
        <topology evidence="1">Multi-pass membrane protein</topology>
    </subcellularLocation>
</comment>
<dbReference type="GO" id="GO:0005886">
    <property type="term" value="C:plasma membrane"/>
    <property type="evidence" value="ECO:0007669"/>
    <property type="project" value="UniProtKB-SubCell"/>
</dbReference>
<dbReference type="Proteomes" id="UP001067121">
    <property type="component" value="Unassembled WGS sequence"/>
</dbReference>
<evidence type="ECO:0000313" key="10">
    <source>
        <dbReference type="Proteomes" id="UP001067121"/>
    </source>
</evidence>
<name>A0AAP3CLD3_BACVA</name>
<keyword evidence="3" id="KW-1003">Cell membrane</keyword>
<feature type="transmembrane region" description="Helical" evidence="7">
    <location>
        <begin position="296"/>
        <end position="317"/>
    </location>
</feature>
<evidence type="ECO:0000256" key="2">
    <source>
        <dbReference type="ARBA" id="ARBA00005745"/>
    </source>
</evidence>
<feature type="domain" description="Type II secretion system protein GspF" evidence="8">
    <location>
        <begin position="1"/>
        <end position="114"/>
    </location>
</feature>
<feature type="transmembrane region" description="Helical" evidence="7">
    <location>
        <begin position="95"/>
        <end position="117"/>
    </location>
</feature>
<dbReference type="PANTHER" id="PTHR30012">
    <property type="entry name" value="GENERAL SECRETION PATHWAY PROTEIN"/>
    <property type="match status" value="1"/>
</dbReference>
<protein>
    <submittedName>
        <fullName evidence="9">Type II secretion system F family protein</fullName>
    </submittedName>
</protein>
<dbReference type="NCBIfam" id="NF041012">
    <property type="entry name" value="T4P_ComGB"/>
    <property type="match status" value="1"/>
</dbReference>
<evidence type="ECO:0000256" key="5">
    <source>
        <dbReference type="ARBA" id="ARBA00022989"/>
    </source>
</evidence>
<reference evidence="9" key="1">
    <citation type="submission" date="2022-02" db="EMBL/GenBank/DDBJ databases">
        <title>Crop Bioprotection Bacillus Genome Sequencing.</title>
        <authorList>
            <person name="Dunlap C."/>
        </authorList>
    </citation>
    <scope>NUCLEOTIDE SEQUENCE</scope>
    <source>
        <strain evidence="9">98-1</strain>
    </source>
</reference>
<evidence type="ECO:0000313" key="9">
    <source>
        <dbReference type="EMBL" id="MCY8317625.1"/>
    </source>
</evidence>
<accession>A0AAP3CLD3</accession>
<dbReference type="AlphaFoldDB" id="A0AAP3CLD3"/>
<dbReference type="InterPro" id="IPR042094">
    <property type="entry name" value="T2SS_GspF_sf"/>
</dbReference>
<comment type="caution">
    <text evidence="9">The sequence shown here is derived from an EMBL/GenBank/DDBJ whole genome shotgun (WGS) entry which is preliminary data.</text>
</comment>
<evidence type="ECO:0000256" key="6">
    <source>
        <dbReference type="ARBA" id="ARBA00023136"/>
    </source>
</evidence>
<keyword evidence="5 7" id="KW-1133">Transmembrane helix</keyword>
<gene>
    <name evidence="9" type="ORF">MOC71_13000</name>
</gene>
<evidence type="ECO:0000256" key="4">
    <source>
        <dbReference type="ARBA" id="ARBA00022692"/>
    </source>
</evidence>
<dbReference type="InterPro" id="IPR018076">
    <property type="entry name" value="T2SS_GspF_dom"/>
</dbReference>
<dbReference type="InterPro" id="IPR047692">
    <property type="entry name" value="T4P_ComGB"/>
</dbReference>
<feature type="domain" description="Type II secretion system protein GspF" evidence="8">
    <location>
        <begin position="193"/>
        <end position="315"/>
    </location>
</feature>
<comment type="similarity">
    <text evidence="2">Belongs to the GSP F family.</text>
</comment>
<evidence type="ECO:0000259" key="8">
    <source>
        <dbReference type="Pfam" id="PF00482"/>
    </source>
</evidence>
<feature type="transmembrane region" description="Helical" evidence="7">
    <location>
        <begin position="137"/>
        <end position="162"/>
    </location>
</feature>
<dbReference type="Gene3D" id="1.20.81.30">
    <property type="entry name" value="Type II secretion system (T2SS), domain F"/>
    <property type="match status" value="2"/>
</dbReference>
<evidence type="ECO:0000256" key="1">
    <source>
        <dbReference type="ARBA" id="ARBA00004651"/>
    </source>
</evidence>
<dbReference type="Pfam" id="PF00482">
    <property type="entry name" value="T2SSF"/>
    <property type="match status" value="2"/>
</dbReference>
<keyword evidence="4 7" id="KW-0812">Transmembrane</keyword>
<organism evidence="9 10">
    <name type="scientific">Bacillus vallismortis</name>
    <dbReference type="NCBI Taxonomy" id="72361"/>
    <lineage>
        <taxon>Bacteria</taxon>
        <taxon>Bacillati</taxon>
        <taxon>Bacillota</taxon>
        <taxon>Bacilli</taxon>
        <taxon>Bacillales</taxon>
        <taxon>Bacillaceae</taxon>
        <taxon>Bacillus</taxon>
    </lineage>
</organism>